<evidence type="ECO:0000313" key="2">
    <source>
        <dbReference type="EMBL" id="MBZ3925389.1"/>
    </source>
</evidence>
<dbReference type="InterPro" id="IPR036388">
    <property type="entry name" value="WH-like_DNA-bd_sf"/>
</dbReference>
<evidence type="ECO:0008006" key="4">
    <source>
        <dbReference type="Google" id="ProtNLM"/>
    </source>
</evidence>
<sequence>MPSEKTEAEIIEFPNPGKQLSSTEKIWGKAVYSHGYAGIPSILIQGQRRLGLNPMQMNICIQLLDYWFEPTRKPFPTKKELAQRIGGTEKTIQNNIRELEDAGLVQRVLRKTTAGDWNSNIYDLSGLVAKVQALEPEFAQEKQERAARKAQLQKPGGLKAKPKSK</sequence>
<dbReference type="InterPro" id="IPR036390">
    <property type="entry name" value="WH_DNA-bd_sf"/>
</dbReference>
<proteinExistence type="predicted"/>
<feature type="region of interest" description="Disordered" evidence="1">
    <location>
        <begin position="140"/>
        <end position="165"/>
    </location>
</feature>
<accession>A0AAW4RRD1</accession>
<gene>
    <name evidence="2" type="ORF">Xseb_01335</name>
</gene>
<reference evidence="2" key="1">
    <citation type="submission" date="2015-12" db="EMBL/GenBank/DDBJ databases">
        <authorList>
            <person name="Bansal K."/>
            <person name="Midha S."/>
            <person name="Patil P.B."/>
        </authorList>
    </citation>
    <scope>NUCLEOTIDE SEQUENCE</scope>
    <source>
        <strain evidence="2">LMG867</strain>
    </source>
</reference>
<protein>
    <recommendedName>
        <fullName evidence="4">Helix-turn-helix domain-containing protein</fullName>
    </recommendedName>
</protein>
<evidence type="ECO:0000313" key="3">
    <source>
        <dbReference type="Proteomes" id="UP000825388"/>
    </source>
</evidence>
<dbReference type="Gene3D" id="1.10.10.10">
    <property type="entry name" value="Winged helix-like DNA-binding domain superfamily/Winged helix DNA-binding domain"/>
    <property type="match status" value="1"/>
</dbReference>
<dbReference type="SUPFAM" id="SSF46785">
    <property type="entry name" value="Winged helix' DNA-binding domain"/>
    <property type="match status" value="1"/>
</dbReference>
<dbReference type="EMBL" id="LOKL01000125">
    <property type="protein sequence ID" value="MBZ3925389.1"/>
    <property type="molecule type" value="Genomic_DNA"/>
</dbReference>
<dbReference type="RefSeq" id="WP_089113792.1">
    <property type="nucleotide sequence ID" value="NZ_LOKL01000125.1"/>
</dbReference>
<dbReference type="Pfam" id="PF13730">
    <property type="entry name" value="HTH_36"/>
    <property type="match status" value="1"/>
</dbReference>
<comment type="caution">
    <text evidence="2">The sequence shown here is derived from an EMBL/GenBank/DDBJ whole genome shotgun (WGS) entry which is preliminary data.</text>
</comment>
<evidence type="ECO:0000256" key="1">
    <source>
        <dbReference type="SAM" id="MobiDB-lite"/>
    </source>
</evidence>
<dbReference type="AlphaFoldDB" id="A0AAW4RRD1"/>
<name>A0AAW4RRD1_XANCI</name>
<dbReference type="Proteomes" id="UP000825388">
    <property type="component" value="Unassembled WGS sequence"/>
</dbReference>
<organism evidence="2 3">
    <name type="scientific">Xanthomonas citri pv. sesbaniae</name>
    <dbReference type="NCBI Taxonomy" id="473425"/>
    <lineage>
        <taxon>Bacteria</taxon>
        <taxon>Pseudomonadati</taxon>
        <taxon>Pseudomonadota</taxon>
        <taxon>Gammaproteobacteria</taxon>
        <taxon>Lysobacterales</taxon>
        <taxon>Lysobacteraceae</taxon>
        <taxon>Xanthomonas</taxon>
    </lineage>
</organism>